<keyword evidence="2" id="KW-1185">Reference proteome</keyword>
<dbReference type="RefSeq" id="WP_092501358.1">
    <property type="nucleotide sequence ID" value="NZ_FNFV01000013.1"/>
</dbReference>
<dbReference type="EMBL" id="FNFV01000013">
    <property type="protein sequence ID" value="SDL11395.1"/>
    <property type="molecule type" value="Genomic_DNA"/>
</dbReference>
<dbReference type="InterPro" id="IPR024078">
    <property type="entry name" value="LmbE-like_dom_sf"/>
</dbReference>
<evidence type="ECO:0000313" key="2">
    <source>
        <dbReference type="Proteomes" id="UP000199328"/>
    </source>
</evidence>
<dbReference type="OrthoDB" id="9790023at2"/>
<sequence>MTKRNVLVIAAHPDDELLGAGGTIALHTETGDRVTCVVAAAGALKHDSDGRKGVHDQARRAATVLGVEELMLLDFPDQGLDRFSLVEIITPLEEIVGRVRPEVVYLQYGYDINRDHQLLFQAALVATRPLEKFIQAILAFDTVSSTEWAYPRSFVPDTWVDISATLEKKIEAMACYETELRDWPHPRSLHSLRVKAESAGSQVLAEAAECFMTIRRVLRNGQTPV</sequence>
<dbReference type="InterPro" id="IPR003737">
    <property type="entry name" value="GlcNAc_PI_deacetylase-related"/>
</dbReference>
<dbReference type="Gene3D" id="3.40.50.10320">
    <property type="entry name" value="LmbE-like"/>
    <property type="match status" value="1"/>
</dbReference>
<gene>
    <name evidence="1" type="ORF">SAMN05216257_11314</name>
</gene>
<dbReference type="SUPFAM" id="SSF102588">
    <property type="entry name" value="LmbE-like"/>
    <property type="match status" value="1"/>
</dbReference>
<dbReference type="AlphaFoldDB" id="A0A1G9HEX0"/>
<evidence type="ECO:0000313" key="1">
    <source>
        <dbReference type="EMBL" id="SDL11395.1"/>
    </source>
</evidence>
<name>A0A1G9HEX0_9RHOB</name>
<dbReference type="Proteomes" id="UP000199328">
    <property type="component" value="Unassembled WGS sequence"/>
</dbReference>
<dbReference type="PANTHER" id="PTHR12993">
    <property type="entry name" value="N-ACETYLGLUCOSAMINYL-PHOSPHATIDYLINOSITOL DE-N-ACETYLASE-RELATED"/>
    <property type="match status" value="1"/>
</dbReference>
<dbReference type="PANTHER" id="PTHR12993:SF11">
    <property type="entry name" value="N-ACETYLGLUCOSAMINYL-PHOSPHATIDYLINOSITOL DE-N-ACETYLASE"/>
    <property type="match status" value="1"/>
</dbReference>
<dbReference type="Pfam" id="PF02585">
    <property type="entry name" value="PIG-L"/>
    <property type="match status" value="1"/>
</dbReference>
<dbReference type="STRING" id="990712.SAMN05216257_11314"/>
<protein>
    <submittedName>
        <fullName evidence="1">N-acetylglucosaminyl deacetylase, LmbE family</fullName>
    </submittedName>
</protein>
<reference evidence="2" key="1">
    <citation type="submission" date="2016-10" db="EMBL/GenBank/DDBJ databases">
        <authorList>
            <person name="Varghese N."/>
            <person name="Submissions S."/>
        </authorList>
    </citation>
    <scope>NUCLEOTIDE SEQUENCE [LARGE SCALE GENOMIC DNA]</scope>
    <source>
        <strain evidence="2">CGMCC 1.10789</strain>
    </source>
</reference>
<organism evidence="1 2">
    <name type="scientific">Meinhardsimonia xiamenensis</name>
    <dbReference type="NCBI Taxonomy" id="990712"/>
    <lineage>
        <taxon>Bacteria</taxon>
        <taxon>Pseudomonadati</taxon>
        <taxon>Pseudomonadota</taxon>
        <taxon>Alphaproteobacteria</taxon>
        <taxon>Rhodobacterales</taxon>
        <taxon>Paracoccaceae</taxon>
        <taxon>Meinhardsimonia</taxon>
    </lineage>
</organism>
<dbReference type="GO" id="GO:0016811">
    <property type="term" value="F:hydrolase activity, acting on carbon-nitrogen (but not peptide) bonds, in linear amides"/>
    <property type="evidence" value="ECO:0007669"/>
    <property type="project" value="TreeGrafter"/>
</dbReference>
<proteinExistence type="predicted"/>
<accession>A0A1G9HEX0</accession>